<feature type="transmembrane region" description="Helical" evidence="6">
    <location>
        <begin position="295"/>
        <end position="319"/>
    </location>
</feature>
<feature type="transmembrane region" description="Helical" evidence="6">
    <location>
        <begin position="71"/>
        <end position="96"/>
    </location>
</feature>
<dbReference type="InterPro" id="IPR003838">
    <property type="entry name" value="ABC3_permease_C"/>
</dbReference>
<evidence type="ECO:0000256" key="3">
    <source>
        <dbReference type="ARBA" id="ARBA00022692"/>
    </source>
</evidence>
<name>A0A087CFM2_9BIFI</name>
<keyword evidence="5 6" id="KW-0472">Membrane</keyword>
<feature type="domain" description="ABC3 transporter permease C-terminal" evidence="7">
    <location>
        <begin position="78"/>
        <end position="193"/>
    </location>
</feature>
<evidence type="ECO:0000313" key="9">
    <source>
        <dbReference type="Proteomes" id="UP000029050"/>
    </source>
</evidence>
<dbReference type="STRING" id="218140.BPSY_0920"/>
<comment type="subcellular location">
    <subcellularLocation>
        <location evidence="1">Cell membrane</location>
        <topology evidence="1">Multi-pass membrane protein</topology>
    </subcellularLocation>
</comment>
<reference evidence="8 9" key="1">
    <citation type="submission" date="2014-03" db="EMBL/GenBank/DDBJ databases">
        <title>Genomics of Bifidobacteria.</title>
        <authorList>
            <person name="Ventura M."/>
            <person name="Milani C."/>
            <person name="Lugli G.A."/>
        </authorList>
    </citation>
    <scope>NUCLEOTIDE SEQUENCE [LARGE SCALE GENOMIC DNA]</scope>
    <source>
        <strain evidence="8 9">LMG 21775</strain>
    </source>
</reference>
<dbReference type="GO" id="GO:0005886">
    <property type="term" value="C:plasma membrane"/>
    <property type="evidence" value="ECO:0007669"/>
    <property type="project" value="UniProtKB-SubCell"/>
</dbReference>
<comment type="caution">
    <text evidence="8">The sequence shown here is derived from an EMBL/GenBank/DDBJ whole genome shotgun (WGS) entry which is preliminary data.</text>
</comment>
<keyword evidence="3 6" id="KW-0812">Transmembrane</keyword>
<feature type="transmembrane region" description="Helical" evidence="6">
    <location>
        <begin position="423"/>
        <end position="444"/>
    </location>
</feature>
<dbReference type="Proteomes" id="UP000029050">
    <property type="component" value="Unassembled WGS sequence"/>
</dbReference>
<organism evidence="8 9">
    <name type="scientific">Bifidobacterium psychraerophilum</name>
    <dbReference type="NCBI Taxonomy" id="218140"/>
    <lineage>
        <taxon>Bacteria</taxon>
        <taxon>Bacillati</taxon>
        <taxon>Actinomycetota</taxon>
        <taxon>Actinomycetes</taxon>
        <taxon>Bifidobacteriales</taxon>
        <taxon>Bifidobacteriaceae</taxon>
        <taxon>Bifidobacterium</taxon>
    </lineage>
</organism>
<evidence type="ECO:0000256" key="5">
    <source>
        <dbReference type="ARBA" id="ARBA00023136"/>
    </source>
</evidence>
<sequence length="460" mass="48017">MSSFALWRLFHRGGNRGFSSTSLLAVIAFAAASAIFLTVLGGVHAFVWRSSPSHGLVEAFSGQSAQSGENAIYVILSLFACMLLLVPFASLSASAARLAAARRDARLAALRLAGATSGQVSRLTALEAAGQALIGSLIGMVLYVAMIPLIMPLHFQGRGFAVEELWVGPVALLVVAVLMTVLALISALSALMRVVVTPLGVSARVAPAALRKWRLIVFLVAIIAAVGIMKSPLSRYFGQAVAIAIVFGVIAACFALVNLIGPWVIAARARMRIRRPRNAATLVAMRRVLDNPKRAWRNVSGIALAVFVAGITSVCAYVGSAAQGSSEDMTLLRDIGTGGMLTLAFAAVLAAVSCGVMQAGNVYDQADQYRMLVLEGADRATLSKARFIEVFTPLKVVVLVSAACSMVLMLPLLGSAMTQPLTLLGFVAGVALCFLLVGIGVAAANHVAKGIGIVGERSDD</sequence>
<feature type="transmembrane region" description="Helical" evidence="6">
    <location>
        <begin position="132"/>
        <end position="151"/>
    </location>
</feature>
<dbReference type="GeneID" id="98300124"/>
<evidence type="ECO:0000313" key="8">
    <source>
        <dbReference type="EMBL" id="KFI82072.1"/>
    </source>
</evidence>
<keyword evidence="2" id="KW-1003">Cell membrane</keyword>
<evidence type="ECO:0000256" key="2">
    <source>
        <dbReference type="ARBA" id="ARBA00022475"/>
    </source>
</evidence>
<gene>
    <name evidence="8" type="ORF">BPSY_0920</name>
</gene>
<feature type="transmembrane region" description="Helical" evidence="6">
    <location>
        <begin position="241"/>
        <end position="265"/>
    </location>
</feature>
<feature type="transmembrane region" description="Helical" evidence="6">
    <location>
        <begin position="21"/>
        <end position="47"/>
    </location>
</feature>
<evidence type="ECO:0000256" key="6">
    <source>
        <dbReference type="SAM" id="Phobius"/>
    </source>
</evidence>
<evidence type="ECO:0000256" key="1">
    <source>
        <dbReference type="ARBA" id="ARBA00004651"/>
    </source>
</evidence>
<dbReference type="EMBL" id="JGZI01000009">
    <property type="protein sequence ID" value="KFI82072.1"/>
    <property type="molecule type" value="Genomic_DNA"/>
</dbReference>
<dbReference type="Pfam" id="PF02687">
    <property type="entry name" value="FtsX"/>
    <property type="match status" value="1"/>
</dbReference>
<dbReference type="RefSeq" id="WP_033494636.1">
    <property type="nucleotide sequence ID" value="NZ_BAABVZ010000001.1"/>
</dbReference>
<dbReference type="eggNOG" id="COG0577">
    <property type="taxonomic scope" value="Bacteria"/>
</dbReference>
<proteinExistence type="predicted"/>
<feature type="transmembrane region" description="Helical" evidence="6">
    <location>
        <begin position="396"/>
        <end position="417"/>
    </location>
</feature>
<feature type="transmembrane region" description="Helical" evidence="6">
    <location>
        <begin position="171"/>
        <end position="192"/>
    </location>
</feature>
<keyword evidence="9" id="KW-1185">Reference proteome</keyword>
<evidence type="ECO:0000256" key="4">
    <source>
        <dbReference type="ARBA" id="ARBA00022989"/>
    </source>
</evidence>
<dbReference type="OrthoDB" id="5118998at2"/>
<evidence type="ECO:0000259" key="7">
    <source>
        <dbReference type="Pfam" id="PF02687"/>
    </source>
</evidence>
<dbReference type="AlphaFoldDB" id="A0A087CFM2"/>
<feature type="transmembrane region" description="Helical" evidence="6">
    <location>
        <begin position="339"/>
        <end position="363"/>
    </location>
</feature>
<accession>A0A087CFM2</accession>
<protein>
    <submittedName>
        <fullName evidence="8">Permease</fullName>
    </submittedName>
</protein>
<keyword evidence="4 6" id="KW-1133">Transmembrane helix</keyword>
<feature type="transmembrane region" description="Helical" evidence="6">
    <location>
        <begin position="213"/>
        <end position="229"/>
    </location>
</feature>